<dbReference type="SUPFAM" id="SSF54060">
    <property type="entry name" value="His-Me finger endonucleases"/>
    <property type="match status" value="1"/>
</dbReference>
<keyword evidence="5" id="KW-0255">Endonuclease</keyword>
<dbReference type="SMART" id="SM00477">
    <property type="entry name" value="NUC"/>
    <property type="match status" value="1"/>
</dbReference>
<organism evidence="5 6">
    <name type="scientific">Alistipes timonensis JC136</name>
    <dbReference type="NCBI Taxonomy" id="1033731"/>
    <lineage>
        <taxon>Bacteria</taxon>
        <taxon>Pseudomonadati</taxon>
        <taxon>Bacteroidota</taxon>
        <taxon>Bacteroidia</taxon>
        <taxon>Bacteroidales</taxon>
        <taxon>Rikenellaceae</taxon>
        <taxon>Alistipes</taxon>
    </lineage>
</organism>
<keyword evidence="5" id="KW-0378">Hydrolase</keyword>
<evidence type="ECO:0000256" key="2">
    <source>
        <dbReference type="PIRSR" id="PIRSR640255-2"/>
    </source>
</evidence>
<dbReference type="PANTHER" id="PTHR13966:SF5">
    <property type="entry name" value="ENDONUCLEASE G, MITOCHONDRIAL"/>
    <property type="match status" value="1"/>
</dbReference>
<dbReference type="AlphaFoldDB" id="A0A1H3X0H6"/>
<dbReference type="SMART" id="SM00892">
    <property type="entry name" value="Endonuclease_NS"/>
    <property type="match status" value="1"/>
</dbReference>
<evidence type="ECO:0000313" key="5">
    <source>
        <dbReference type="EMBL" id="SDZ92743.1"/>
    </source>
</evidence>
<sequence length="395" mass="43964">MLVLFTGCGDDDDGGVNSLAQLEAKTVNCITTTDRLLTQGPKGQSFQAKIVLAADEEWCSFDPTSQLATTAGGAVGEALPLYLQENRTDEYRSAEITVTYSGGYSVTLRLWQMPDSATPEYDRAWGELPEYREDANYIYKTYNTTLISTKYNEGGYRRNFTVCFDRDLRVAHWVAYPLHGCYTQPNVGRTDDWAYDPNTQSPAIASSEQSSIVKGAFSNPSGVRGHQCPSADRYNTTATNAMTFYATNIMPQNWDFNGGSWGKLEIKIREWAPLVSTRIRYDTLFVVTGTHFDGTLSTDRDGKKVGYPDKCWKVLLQQKSNQNKQIWECGADELKAIGFIFPNSAAAKDMKLSAAACSVKDIEDQTGFKFFQNLDPAVADAVKSQRKTSDWSGIY</sequence>
<dbReference type="GO" id="GO:0046872">
    <property type="term" value="F:metal ion binding"/>
    <property type="evidence" value="ECO:0007669"/>
    <property type="project" value="UniProtKB-KW"/>
</dbReference>
<evidence type="ECO:0000313" key="6">
    <source>
        <dbReference type="Proteomes" id="UP000183253"/>
    </source>
</evidence>
<proteinExistence type="predicted"/>
<keyword evidence="5" id="KW-0540">Nuclease</keyword>
<accession>A0A1H3X0H6</accession>
<keyword evidence="6" id="KW-1185">Reference proteome</keyword>
<dbReference type="PANTHER" id="PTHR13966">
    <property type="entry name" value="ENDONUCLEASE RELATED"/>
    <property type="match status" value="1"/>
</dbReference>
<dbReference type="GO" id="GO:0004519">
    <property type="term" value="F:endonuclease activity"/>
    <property type="evidence" value="ECO:0007669"/>
    <property type="project" value="UniProtKB-KW"/>
</dbReference>
<dbReference type="InterPro" id="IPR001604">
    <property type="entry name" value="Endo_G_ENPP1-like_dom"/>
</dbReference>
<reference evidence="5 6" key="1">
    <citation type="submission" date="2016-10" db="EMBL/GenBank/DDBJ databases">
        <authorList>
            <person name="de Groot N.N."/>
        </authorList>
    </citation>
    <scope>NUCLEOTIDE SEQUENCE [LARGE SCALE GENOMIC DNA]</scope>
    <source>
        <strain evidence="5 6">DSM 25383</strain>
    </source>
</reference>
<dbReference type="InterPro" id="IPR024361">
    <property type="entry name" value="BACON"/>
</dbReference>
<dbReference type="Proteomes" id="UP000183253">
    <property type="component" value="Unassembled WGS sequence"/>
</dbReference>
<evidence type="ECO:0000256" key="1">
    <source>
        <dbReference type="PIRSR" id="PIRSR640255-1"/>
    </source>
</evidence>
<dbReference type="GO" id="GO:0016787">
    <property type="term" value="F:hydrolase activity"/>
    <property type="evidence" value="ECO:0007669"/>
    <property type="project" value="InterPro"/>
</dbReference>
<dbReference type="InterPro" id="IPR044929">
    <property type="entry name" value="DNA/RNA_non-sp_Endonuclease_sf"/>
</dbReference>
<dbReference type="InterPro" id="IPR040255">
    <property type="entry name" value="Non-specific_endonuclease"/>
</dbReference>
<gene>
    <name evidence="5" type="ORF">SAMN05444145_10163</name>
</gene>
<dbReference type="Pfam" id="PF13004">
    <property type="entry name" value="BACON"/>
    <property type="match status" value="1"/>
</dbReference>
<feature type="domain" description="DNA/RNA non-specific endonuclease/pyrophosphatase/phosphodiesterase" evidence="4">
    <location>
        <begin position="156"/>
        <end position="377"/>
    </location>
</feature>
<evidence type="ECO:0000259" key="3">
    <source>
        <dbReference type="SMART" id="SM00477"/>
    </source>
</evidence>
<dbReference type="InterPro" id="IPR044925">
    <property type="entry name" value="His-Me_finger_sf"/>
</dbReference>
<feature type="domain" description="ENPP1-3/EXOG-like endonuclease/phosphodiesterase" evidence="3">
    <location>
        <begin position="157"/>
        <end position="377"/>
    </location>
</feature>
<evidence type="ECO:0000259" key="4">
    <source>
        <dbReference type="SMART" id="SM00892"/>
    </source>
</evidence>
<feature type="binding site" evidence="2">
    <location>
        <position position="257"/>
    </location>
    <ligand>
        <name>Mg(2+)</name>
        <dbReference type="ChEBI" id="CHEBI:18420"/>
        <note>catalytic</note>
    </ligand>
</feature>
<dbReference type="GO" id="GO:0003676">
    <property type="term" value="F:nucleic acid binding"/>
    <property type="evidence" value="ECO:0007669"/>
    <property type="project" value="InterPro"/>
</dbReference>
<dbReference type="Gene3D" id="3.40.570.10">
    <property type="entry name" value="Extracellular Endonuclease, subunit A"/>
    <property type="match status" value="1"/>
</dbReference>
<feature type="active site" description="Proton acceptor" evidence="1">
    <location>
        <position position="226"/>
    </location>
</feature>
<dbReference type="EMBL" id="FNRI01000001">
    <property type="protein sequence ID" value="SDZ92743.1"/>
    <property type="molecule type" value="Genomic_DNA"/>
</dbReference>
<dbReference type="InterPro" id="IPR020821">
    <property type="entry name" value="ENPP1-3/EXOG-like_nuc-like"/>
</dbReference>
<dbReference type="STRING" id="1033731.SAMN05444145_10163"/>
<name>A0A1H3X0H6_9BACT</name>
<dbReference type="Pfam" id="PF01223">
    <property type="entry name" value="Endonuclease_NS"/>
    <property type="match status" value="1"/>
</dbReference>
<keyword evidence="2" id="KW-0479">Metal-binding</keyword>
<protein>
    <submittedName>
        <fullName evidence="5">Endonuclease G</fullName>
    </submittedName>
</protein>